<organism evidence="1 2">
    <name type="scientific">Gossypium stocksii</name>
    <dbReference type="NCBI Taxonomy" id="47602"/>
    <lineage>
        <taxon>Eukaryota</taxon>
        <taxon>Viridiplantae</taxon>
        <taxon>Streptophyta</taxon>
        <taxon>Embryophyta</taxon>
        <taxon>Tracheophyta</taxon>
        <taxon>Spermatophyta</taxon>
        <taxon>Magnoliopsida</taxon>
        <taxon>eudicotyledons</taxon>
        <taxon>Gunneridae</taxon>
        <taxon>Pentapetalae</taxon>
        <taxon>rosids</taxon>
        <taxon>malvids</taxon>
        <taxon>Malvales</taxon>
        <taxon>Malvaceae</taxon>
        <taxon>Malvoideae</taxon>
        <taxon>Gossypium</taxon>
    </lineage>
</organism>
<dbReference type="Proteomes" id="UP000828251">
    <property type="component" value="Unassembled WGS sequence"/>
</dbReference>
<dbReference type="AlphaFoldDB" id="A0A9D3UTP7"/>
<gene>
    <name evidence="1" type="ORF">J1N35_035323</name>
</gene>
<reference evidence="1 2" key="1">
    <citation type="journal article" date="2021" name="Plant Biotechnol. J.">
        <title>Multi-omics assisted identification of the key and species-specific regulatory components of drought-tolerant mechanisms in Gossypium stocksii.</title>
        <authorList>
            <person name="Yu D."/>
            <person name="Ke L."/>
            <person name="Zhang D."/>
            <person name="Wu Y."/>
            <person name="Sun Y."/>
            <person name="Mei J."/>
            <person name="Sun J."/>
            <person name="Sun Y."/>
        </authorList>
    </citation>
    <scope>NUCLEOTIDE SEQUENCE [LARGE SCALE GENOMIC DNA]</scope>
    <source>
        <strain evidence="2">cv. E1</strain>
        <tissue evidence="1">Leaf</tissue>
    </source>
</reference>
<name>A0A9D3UTP7_9ROSI</name>
<evidence type="ECO:0000313" key="1">
    <source>
        <dbReference type="EMBL" id="KAH1057258.1"/>
    </source>
</evidence>
<comment type="caution">
    <text evidence="1">The sequence shown here is derived from an EMBL/GenBank/DDBJ whole genome shotgun (WGS) entry which is preliminary data.</text>
</comment>
<protein>
    <submittedName>
        <fullName evidence="1">Uncharacterized protein</fullName>
    </submittedName>
</protein>
<accession>A0A9D3UTP7</accession>
<evidence type="ECO:0000313" key="2">
    <source>
        <dbReference type="Proteomes" id="UP000828251"/>
    </source>
</evidence>
<proteinExistence type="predicted"/>
<keyword evidence="2" id="KW-1185">Reference proteome</keyword>
<sequence>MAAFLIRFDDKHIFATQLAMADNRVLEGFIHNMGKPVILEIRATYKRLESYMRLICPRAANLI</sequence>
<dbReference type="EMBL" id="JAIQCV010000010">
    <property type="protein sequence ID" value="KAH1057258.1"/>
    <property type="molecule type" value="Genomic_DNA"/>
</dbReference>